<dbReference type="EMBL" id="BMHI01000002">
    <property type="protein sequence ID" value="GGB26033.1"/>
    <property type="molecule type" value="Genomic_DNA"/>
</dbReference>
<dbReference type="InterPro" id="IPR050366">
    <property type="entry name" value="BP-dependent_transpt_permease"/>
</dbReference>
<dbReference type="Pfam" id="PF12911">
    <property type="entry name" value="OppC_N"/>
    <property type="match status" value="1"/>
</dbReference>
<comment type="similarity">
    <text evidence="7">Belongs to the binding-protein-dependent transport system permease family.</text>
</comment>
<evidence type="ECO:0000313" key="9">
    <source>
        <dbReference type="EMBL" id="GGB26033.1"/>
    </source>
</evidence>
<dbReference type="InterPro" id="IPR035906">
    <property type="entry name" value="MetI-like_sf"/>
</dbReference>
<keyword evidence="5 7" id="KW-1133">Transmembrane helix</keyword>
<organism evidence="9 10">
    <name type="scientific">Flexivirga endophytica</name>
    <dbReference type="NCBI Taxonomy" id="1849103"/>
    <lineage>
        <taxon>Bacteria</taxon>
        <taxon>Bacillati</taxon>
        <taxon>Actinomycetota</taxon>
        <taxon>Actinomycetes</taxon>
        <taxon>Micrococcales</taxon>
        <taxon>Dermacoccaceae</taxon>
        <taxon>Flexivirga</taxon>
    </lineage>
</organism>
<dbReference type="PROSITE" id="PS50928">
    <property type="entry name" value="ABC_TM1"/>
    <property type="match status" value="1"/>
</dbReference>
<dbReference type="PANTHER" id="PTHR43386">
    <property type="entry name" value="OLIGOPEPTIDE TRANSPORT SYSTEM PERMEASE PROTEIN APPC"/>
    <property type="match status" value="1"/>
</dbReference>
<reference evidence="9" key="1">
    <citation type="journal article" date="2014" name="Int. J. Syst. Evol. Microbiol.">
        <title>Complete genome sequence of Corynebacterium casei LMG S-19264T (=DSM 44701T), isolated from a smear-ripened cheese.</title>
        <authorList>
            <consortium name="US DOE Joint Genome Institute (JGI-PGF)"/>
            <person name="Walter F."/>
            <person name="Albersmeier A."/>
            <person name="Kalinowski J."/>
            <person name="Ruckert C."/>
        </authorList>
    </citation>
    <scope>NUCLEOTIDE SEQUENCE</scope>
    <source>
        <strain evidence="9">CGMCC 1.15085</strain>
    </source>
</reference>
<keyword evidence="2 7" id="KW-0813">Transport</keyword>
<name>A0A916WSL5_9MICO</name>
<accession>A0A916WSL5</accession>
<dbReference type="Proteomes" id="UP000636793">
    <property type="component" value="Unassembled WGS sequence"/>
</dbReference>
<evidence type="ECO:0000256" key="7">
    <source>
        <dbReference type="RuleBase" id="RU363032"/>
    </source>
</evidence>
<feature type="transmembrane region" description="Helical" evidence="7">
    <location>
        <begin position="100"/>
        <end position="121"/>
    </location>
</feature>
<evidence type="ECO:0000256" key="2">
    <source>
        <dbReference type="ARBA" id="ARBA00022448"/>
    </source>
</evidence>
<evidence type="ECO:0000313" key="10">
    <source>
        <dbReference type="Proteomes" id="UP000636793"/>
    </source>
</evidence>
<gene>
    <name evidence="9" type="ORF">GCM10011492_15250</name>
</gene>
<feature type="domain" description="ABC transmembrane type-1" evidence="8">
    <location>
        <begin position="94"/>
        <end position="283"/>
    </location>
</feature>
<dbReference type="SUPFAM" id="SSF161098">
    <property type="entry name" value="MetI-like"/>
    <property type="match status" value="1"/>
</dbReference>
<dbReference type="Gene3D" id="1.10.3720.10">
    <property type="entry name" value="MetI-like"/>
    <property type="match status" value="1"/>
</dbReference>
<comment type="caution">
    <text evidence="9">The sequence shown here is derived from an EMBL/GenBank/DDBJ whole genome shotgun (WGS) entry which is preliminary data.</text>
</comment>
<proteinExistence type="inferred from homology"/>
<keyword evidence="4 7" id="KW-0812">Transmembrane</keyword>
<feature type="transmembrane region" description="Helical" evidence="7">
    <location>
        <begin position="33"/>
        <end position="55"/>
    </location>
</feature>
<protein>
    <submittedName>
        <fullName evidence="9">Nickel ABC transporter permease</fullName>
    </submittedName>
</protein>
<dbReference type="InterPro" id="IPR000515">
    <property type="entry name" value="MetI-like"/>
</dbReference>
<reference evidence="9" key="2">
    <citation type="submission" date="2020-09" db="EMBL/GenBank/DDBJ databases">
        <authorList>
            <person name="Sun Q."/>
            <person name="Zhou Y."/>
        </authorList>
    </citation>
    <scope>NUCLEOTIDE SEQUENCE</scope>
    <source>
        <strain evidence="9">CGMCC 1.15085</strain>
    </source>
</reference>
<evidence type="ECO:0000256" key="5">
    <source>
        <dbReference type="ARBA" id="ARBA00022989"/>
    </source>
</evidence>
<feature type="transmembrane region" description="Helical" evidence="7">
    <location>
        <begin position="262"/>
        <end position="287"/>
    </location>
</feature>
<keyword evidence="3" id="KW-1003">Cell membrane</keyword>
<evidence type="ECO:0000256" key="3">
    <source>
        <dbReference type="ARBA" id="ARBA00022475"/>
    </source>
</evidence>
<dbReference type="InterPro" id="IPR025966">
    <property type="entry name" value="OppC_N"/>
</dbReference>
<dbReference type="Pfam" id="PF00528">
    <property type="entry name" value="BPD_transp_1"/>
    <property type="match status" value="1"/>
</dbReference>
<feature type="transmembrane region" description="Helical" evidence="7">
    <location>
        <begin position="223"/>
        <end position="242"/>
    </location>
</feature>
<evidence type="ECO:0000256" key="1">
    <source>
        <dbReference type="ARBA" id="ARBA00004651"/>
    </source>
</evidence>
<feature type="transmembrane region" description="Helical" evidence="7">
    <location>
        <begin position="159"/>
        <end position="176"/>
    </location>
</feature>
<sequence>MTAAAEVKSRFVGRRRARRRSARSLRAWYRNPSLMAGIVVVGALVLVAVLAPVLAPYDPIKQNLPDALQDPSSAHWLGTDRYGRDVLSRLIWGARVDLRIGFLAVLIPFVIGSVIGALAGYFGGWFDAVVMRVVDVFFAFPFLVMVITLVFVLGAGETSIYLAIAIVSWVAYAKIVRGEVLVVKEHDYVTGARLGGLSDRRILFRHITPNVLSQAVIYAMSDIVMDILAIVTLGYLGIGVTPPTAEWGSMILDGQEFLTTHWLQATIPGLVVVVTSLGVSWLGDGLADLMSPEQRR</sequence>
<keyword evidence="6 7" id="KW-0472">Membrane</keyword>
<comment type="subcellular location">
    <subcellularLocation>
        <location evidence="1 7">Cell membrane</location>
        <topology evidence="1 7">Multi-pass membrane protein</topology>
    </subcellularLocation>
</comment>
<evidence type="ECO:0000256" key="6">
    <source>
        <dbReference type="ARBA" id="ARBA00023136"/>
    </source>
</evidence>
<dbReference type="AlphaFoldDB" id="A0A916WSL5"/>
<dbReference type="GO" id="GO:0055085">
    <property type="term" value="P:transmembrane transport"/>
    <property type="evidence" value="ECO:0007669"/>
    <property type="project" value="InterPro"/>
</dbReference>
<keyword evidence="10" id="KW-1185">Reference proteome</keyword>
<evidence type="ECO:0000259" key="8">
    <source>
        <dbReference type="PROSITE" id="PS50928"/>
    </source>
</evidence>
<dbReference type="PANTHER" id="PTHR43386:SF1">
    <property type="entry name" value="D,D-DIPEPTIDE TRANSPORT SYSTEM PERMEASE PROTEIN DDPC-RELATED"/>
    <property type="match status" value="1"/>
</dbReference>
<feature type="transmembrane region" description="Helical" evidence="7">
    <location>
        <begin position="133"/>
        <end position="153"/>
    </location>
</feature>
<dbReference type="RefSeq" id="WP_188836355.1">
    <property type="nucleotide sequence ID" value="NZ_BMHI01000002.1"/>
</dbReference>
<evidence type="ECO:0000256" key="4">
    <source>
        <dbReference type="ARBA" id="ARBA00022692"/>
    </source>
</evidence>
<dbReference type="CDD" id="cd06261">
    <property type="entry name" value="TM_PBP2"/>
    <property type="match status" value="1"/>
</dbReference>
<dbReference type="GO" id="GO:0005886">
    <property type="term" value="C:plasma membrane"/>
    <property type="evidence" value="ECO:0007669"/>
    <property type="project" value="UniProtKB-SubCell"/>
</dbReference>